<dbReference type="InterPro" id="IPR046341">
    <property type="entry name" value="SET_dom_sf"/>
</dbReference>
<dbReference type="Proteomes" id="UP001303046">
    <property type="component" value="Unassembled WGS sequence"/>
</dbReference>
<evidence type="ECO:0000259" key="2">
    <source>
        <dbReference type="PROSITE" id="PS50280"/>
    </source>
</evidence>
<dbReference type="SMART" id="SM00317">
    <property type="entry name" value="SET"/>
    <property type="match status" value="1"/>
</dbReference>
<evidence type="ECO:0000313" key="4">
    <source>
        <dbReference type="Proteomes" id="UP001303046"/>
    </source>
</evidence>
<feature type="compositionally biased region" description="Low complexity" evidence="1">
    <location>
        <begin position="924"/>
        <end position="937"/>
    </location>
</feature>
<feature type="compositionally biased region" description="Acidic residues" evidence="1">
    <location>
        <begin position="999"/>
        <end position="1011"/>
    </location>
</feature>
<evidence type="ECO:0000313" key="3">
    <source>
        <dbReference type="EMBL" id="KAK6767358.1"/>
    </source>
</evidence>
<feature type="region of interest" description="Disordered" evidence="1">
    <location>
        <begin position="614"/>
        <end position="637"/>
    </location>
</feature>
<dbReference type="Gene3D" id="2.170.270.10">
    <property type="entry name" value="SET domain"/>
    <property type="match status" value="1"/>
</dbReference>
<proteinExistence type="predicted"/>
<feature type="compositionally biased region" description="Pro residues" evidence="1">
    <location>
        <begin position="958"/>
        <end position="971"/>
    </location>
</feature>
<feature type="compositionally biased region" description="Low complexity" evidence="1">
    <location>
        <begin position="1020"/>
        <end position="1055"/>
    </location>
</feature>
<dbReference type="SUPFAM" id="SSF82199">
    <property type="entry name" value="SET domain"/>
    <property type="match status" value="1"/>
</dbReference>
<feature type="domain" description="SET" evidence="2">
    <location>
        <begin position="1126"/>
        <end position="1263"/>
    </location>
</feature>
<feature type="compositionally biased region" description="Low complexity" evidence="1">
    <location>
        <begin position="895"/>
        <end position="907"/>
    </location>
</feature>
<dbReference type="EMBL" id="JAVFWL010000009">
    <property type="protein sequence ID" value="KAK6767358.1"/>
    <property type="molecule type" value="Genomic_DNA"/>
</dbReference>
<feature type="compositionally biased region" description="Acidic residues" evidence="1">
    <location>
        <begin position="976"/>
        <end position="988"/>
    </location>
</feature>
<feature type="region of interest" description="Disordered" evidence="1">
    <location>
        <begin position="830"/>
        <end position="1074"/>
    </location>
</feature>
<feature type="compositionally biased region" description="Low complexity" evidence="1">
    <location>
        <begin position="945"/>
        <end position="955"/>
    </location>
</feature>
<dbReference type="InterPro" id="IPR051760">
    <property type="entry name" value="KMT5A"/>
</dbReference>
<reference evidence="3 4" key="1">
    <citation type="submission" date="2023-08" db="EMBL/GenBank/DDBJ databases">
        <title>A Necator americanus chromosomal reference genome.</title>
        <authorList>
            <person name="Ilik V."/>
            <person name="Petrzelkova K.J."/>
            <person name="Pardy F."/>
            <person name="Fuh T."/>
            <person name="Niatou-Singa F.S."/>
            <person name="Gouil Q."/>
            <person name="Baker L."/>
            <person name="Ritchie M.E."/>
            <person name="Jex A.R."/>
            <person name="Gazzola D."/>
            <person name="Li H."/>
            <person name="Toshio Fujiwara R."/>
            <person name="Zhan B."/>
            <person name="Aroian R.V."/>
            <person name="Pafco B."/>
            <person name="Schwarz E.M."/>
        </authorList>
    </citation>
    <scope>NUCLEOTIDE SEQUENCE [LARGE SCALE GENOMIC DNA]</scope>
    <source>
        <strain evidence="3 4">Aroian</strain>
        <tissue evidence="3">Whole animal</tissue>
    </source>
</reference>
<dbReference type="Pfam" id="PF00856">
    <property type="entry name" value="SET"/>
    <property type="match status" value="1"/>
</dbReference>
<gene>
    <name evidence="3" type="primary">Necator_2022.05.29.01.09.g114</name>
    <name evidence="3" type="ORF">RB195_026561</name>
</gene>
<dbReference type="PROSITE" id="PS50280">
    <property type="entry name" value="SET"/>
    <property type="match status" value="1"/>
</dbReference>
<dbReference type="PANTHER" id="PTHR46167">
    <property type="entry name" value="N-LYSINE METHYLTRANSFERASE KMT5A"/>
    <property type="match status" value="1"/>
</dbReference>
<dbReference type="PANTHER" id="PTHR46167:SF1">
    <property type="entry name" value="N-LYSINE METHYLTRANSFERASE KMT5A"/>
    <property type="match status" value="1"/>
</dbReference>
<sequence>MSRARSRERRTQRESEWKRIGERARERIPELVQSNRIRELCVELTDGMWQLHLYGGVCVLASDCWFALCTENERERDQEGTRFNAANVADVLFPDMRSRGINFCVVCGKHERFRLHQHLTKRHPELAKETDDFKVSAPLLSPFSDEPFGRRRTNGSGALGSGSSYSGSVTVLHRAQSVVEQVSRGITEAMKKASVDVSKVRRPVTASEYEIYKELIDQIRAGGIPVYGHYDPPGPQPTDSVMHAISDLREELLVHRQLATTSAPGPSGLALQVRPPIPSNVPPTYSAPLIPRAQTYLVPLDELYLGEFASVVRATVKQKDEKKECGPHAHQWFTAPPKLNLMFLHEWDDHNHNYTEQQFTIVGNRRGEQGWMRNAEKKLKLWRKVKADQHKLIQLFRFYIEEAVLLPAGNDMDANDPSLTTSQNYVSYICRFMLVAMRSRQRLGRQISMDDAIYSSAILLHFFEVLKRNGVPTTTRMGFVKALASFYEFLRVNMGSDKGQDRLQELKQASHRARHILSKLKSEDKKLQSYRGVLPSRKPQKPEEPYCVARAIVTHTRVIEEMKRIYVEYERSLTISSGNYNYYTGALMSYIVHCNTARNECVYKMLYGSVFPPADRESSDTPPRSGVQKATIPSGDGESEEFWVGVYPKGKNVDAVRDQTTFHGNFFVLDQVSLELVALYDVLRVAVAERNGLHKDEVQQPTSKFFLNWFAKPFGKTHTIKVMQRFLKNTGCGDLNISCNTSRHRTAKLQFERYLKRSYEELRGGVDPACAILSGHKATTQLQYYNDSYVMACAYAYRRLRHYANREARMESGRMRLIESKVQIARFRARAEREEEEVAVEGPLSQEDERERGDHGSSTSNGSEVGGSEDERPITPLSSEAESSDYEPPARKRVSTVASTSSTSQPRRSQRPKRPRIDPYQFVESSSSLSSLSSESPPSRRRTQTRSQQPQFTEPEVPEPQVPEQSPPVPPLVSESGDDDLYDLDEEEMERRQRCAADVGDEGEGESDDESVTTQSVEGTTTAVATAATTATTTTTTPTTTTPTTTTPTTATVTTGVRCQTRNTEESPRNGEQPCVEETAAADEVTLHLQRLNDAEYTGGLSTFATEFERRDFMRRRQEQPVQDFTWLQIREIPGIGGRGVFAKVPIPKDAVVCDYRGLVLEEKEANALMDRMGKEEREHVEAYLVQYTGRVAGHHFRHVIFGHHPTYKGTVVIGRLVNHTRLHPNLTLRDLTTMVGGKVQSMIYFKAMRDIRAGEQLLWNYGKEYNVGRLRASCICNDCDPALVQESSAELRPAIDNARAIPVVESQQPSRDVSLSQRMPPAPGTVARRAPLGVSELLLSAAHKAKATGFVVDEVGTDAFSAYERSRRVVFGPSDEVRFTVDIPLEAAATNLSRAFAAARKDAYQRYNPAIVVLKRTARDRRPTVVLVGAPLAPSSEQRYGSCVVYVGSEDRVYAVREQKESTAEPAIDEEFVAGTLLRFPAENDWPPELEAVLQAGGKLQDLLDVLQKYKSR</sequence>
<dbReference type="InterPro" id="IPR001214">
    <property type="entry name" value="SET_dom"/>
</dbReference>
<keyword evidence="4" id="KW-1185">Reference proteome</keyword>
<organism evidence="3 4">
    <name type="scientific">Necator americanus</name>
    <name type="common">Human hookworm</name>
    <dbReference type="NCBI Taxonomy" id="51031"/>
    <lineage>
        <taxon>Eukaryota</taxon>
        <taxon>Metazoa</taxon>
        <taxon>Ecdysozoa</taxon>
        <taxon>Nematoda</taxon>
        <taxon>Chromadorea</taxon>
        <taxon>Rhabditida</taxon>
        <taxon>Rhabditina</taxon>
        <taxon>Rhabditomorpha</taxon>
        <taxon>Strongyloidea</taxon>
        <taxon>Ancylostomatidae</taxon>
        <taxon>Bunostominae</taxon>
        <taxon>Necator</taxon>
    </lineage>
</organism>
<comment type="caution">
    <text evidence="3">The sequence shown here is derived from an EMBL/GenBank/DDBJ whole genome shotgun (WGS) entry which is preliminary data.</text>
</comment>
<accession>A0ABR1EXN0</accession>
<protein>
    <recommendedName>
        <fullName evidence="2">SET domain-containing protein</fullName>
    </recommendedName>
</protein>
<evidence type="ECO:0000256" key="1">
    <source>
        <dbReference type="SAM" id="MobiDB-lite"/>
    </source>
</evidence>
<name>A0ABR1EXN0_NECAM</name>